<dbReference type="HOGENOM" id="CLU_1413087_0_0_3"/>
<evidence type="ECO:0000313" key="3">
    <source>
        <dbReference type="Proteomes" id="UP000001203"/>
    </source>
</evidence>
<proteinExistence type="predicted"/>
<dbReference type="Proteomes" id="UP000001203">
    <property type="component" value="Chromosome circular"/>
</dbReference>
<feature type="coiled-coil region" evidence="1">
    <location>
        <begin position="146"/>
        <end position="190"/>
    </location>
</feature>
<keyword evidence="1" id="KW-0175">Coiled coil</keyword>
<dbReference type="KEGG" id="cyt:cce_3776"/>
<dbReference type="SUPFAM" id="SSF46785">
    <property type="entry name" value="Winged helix' DNA-binding domain"/>
    <property type="match status" value="1"/>
</dbReference>
<keyword evidence="3" id="KW-1185">Reference proteome</keyword>
<protein>
    <submittedName>
        <fullName evidence="2">Uncharacterized protein</fullName>
    </submittedName>
</protein>
<reference evidence="2 3" key="1">
    <citation type="journal article" date="2008" name="Proc. Natl. Acad. Sci. U.S.A.">
        <title>The genome of Cyanothece 51142, a unicellular diazotrophic cyanobacterium important in the marine nitrogen cycle.</title>
        <authorList>
            <person name="Welsh E.A."/>
            <person name="Liberton M."/>
            <person name="Stoeckel J."/>
            <person name="Loh T."/>
            <person name="Elvitigala T."/>
            <person name="Wang C."/>
            <person name="Wollam A."/>
            <person name="Fulton R.S."/>
            <person name="Clifton S.W."/>
            <person name="Jacobs J.M."/>
            <person name="Aurora R."/>
            <person name="Ghosh B.K."/>
            <person name="Sherman L.A."/>
            <person name="Smith R.D."/>
            <person name="Wilson R.K."/>
            <person name="Pakrasi H.B."/>
        </authorList>
    </citation>
    <scope>NUCLEOTIDE SEQUENCE [LARGE SCALE GENOMIC DNA]</scope>
    <source>
        <strain evidence="3">ATCC 51142 / BH68</strain>
    </source>
</reference>
<dbReference type="AlphaFoldDB" id="B1X1U4"/>
<dbReference type="STRING" id="43989.cce_3776"/>
<dbReference type="InterPro" id="IPR036390">
    <property type="entry name" value="WH_DNA-bd_sf"/>
</dbReference>
<name>B1X1U4_CROS5</name>
<accession>B1X1U4</accession>
<gene>
    <name evidence="2" type="ordered locus">cce_3776</name>
</gene>
<sequence length="192" mass="22083">MRLPTMYINDDRLGNKSQAVASTDLSLLVSDENLQLDDNTQHEENPAESTLDSSLDPVGIFIWEIVENLIEQRSQITIKDVLEEIEEREGSIKPGDSAVRERLSQLTDLGFLECLPGSGRRPSYYFLAGDERLENHVVEPSDTEILNKIKQKQSEVQQQIEDLQQQLDELLADQKEMEQLIEKGQKLRRKYR</sequence>
<organism evidence="2 3">
    <name type="scientific">Crocosphaera subtropica (strain ATCC 51142 / BH68)</name>
    <name type="common">Cyanothece sp. (strain ATCC 51142)</name>
    <dbReference type="NCBI Taxonomy" id="43989"/>
    <lineage>
        <taxon>Bacteria</taxon>
        <taxon>Bacillati</taxon>
        <taxon>Cyanobacteriota</taxon>
        <taxon>Cyanophyceae</taxon>
        <taxon>Oscillatoriophycideae</taxon>
        <taxon>Chroococcales</taxon>
        <taxon>Aphanothecaceae</taxon>
        <taxon>Crocosphaera</taxon>
        <taxon>Crocosphaera subtropica</taxon>
    </lineage>
</organism>
<evidence type="ECO:0000313" key="2">
    <source>
        <dbReference type="EMBL" id="ACB53124.1"/>
    </source>
</evidence>
<dbReference type="EMBL" id="CP000806">
    <property type="protein sequence ID" value="ACB53124.1"/>
    <property type="molecule type" value="Genomic_DNA"/>
</dbReference>
<evidence type="ECO:0000256" key="1">
    <source>
        <dbReference type="SAM" id="Coils"/>
    </source>
</evidence>